<accession>A0ABS6WRS9</accession>
<evidence type="ECO:0000313" key="2">
    <source>
        <dbReference type="Proteomes" id="UP001430804"/>
    </source>
</evidence>
<evidence type="ECO:0008006" key="3">
    <source>
        <dbReference type="Google" id="ProtNLM"/>
    </source>
</evidence>
<protein>
    <recommendedName>
        <fullName evidence="3">Surface antigen domain-containing protein</fullName>
    </recommendedName>
</protein>
<proteinExistence type="predicted"/>
<sequence>MLTGHAGSRRHRGPRLARRLAAGGALIAATFVLAACQSSSSSFTPLSYAKPQPAASPAGSNALLAALNGGILPSTAVASLTSQDRLRTLEAEYKALESAPGGLPVKWTSFDGRASGSVTAATPYQVGQQNCRQYTHTATIAGQPVTGQGAACRNADGSWTPLS</sequence>
<comment type="caution">
    <text evidence="1">The sequence shown here is derived from an EMBL/GenBank/DDBJ whole genome shotgun (WGS) entry which is preliminary data.</text>
</comment>
<dbReference type="Proteomes" id="UP001430804">
    <property type="component" value="Unassembled WGS sequence"/>
</dbReference>
<dbReference type="EMBL" id="JAHWQX010000004">
    <property type="protein sequence ID" value="MBW3098676.1"/>
    <property type="molecule type" value="Genomic_DNA"/>
</dbReference>
<keyword evidence="2" id="KW-1185">Reference proteome</keyword>
<gene>
    <name evidence="1" type="ORF">KY465_15435</name>
</gene>
<name>A0ABS6WRS9_9HYPH</name>
<evidence type="ECO:0000313" key="1">
    <source>
        <dbReference type="EMBL" id="MBW3098676.1"/>
    </source>
</evidence>
<reference evidence="1" key="1">
    <citation type="submission" date="2021-07" db="EMBL/GenBank/DDBJ databases">
        <title>Pseudohoeflea marina sp. nov. a polyhydroxyalcanoate-producing bacterium.</title>
        <authorList>
            <person name="Zheng W."/>
            <person name="Yu S."/>
            <person name="Huang Y."/>
        </authorList>
    </citation>
    <scope>NUCLEOTIDE SEQUENCE</scope>
    <source>
        <strain evidence="1">DP4N28-3</strain>
    </source>
</reference>
<organism evidence="1 2">
    <name type="scientific">Pseudohoeflea coraliihabitans</name>
    <dbReference type="NCBI Taxonomy" id="2860393"/>
    <lineage>
        <taxon>Bacteria</taxon>
        <taxon>Pseudomonadati</taxon>
        <taxon>Pseudomonadota</taxon>
        <taxon>Alphaproteobacteria</taxon>
        <taxon>Hyphomicrobiales</taxon>
        <taxon>Rhizobiaceae</taxon>
        <taxon>Pseudohoeflea</taxon>
    </lineage>
</organism>